<dbReference type="Proteomes" id="UP001149813">
    <property type="component" value="Unassembled WGS sequence"/>
</dbReference>
<evidence type="ECO:0000313" key="2">
    <source>
        <dbReference type="Proteomes" id="UP001149813"/>
    </source>
</evidence>
<sequence length="141" mass="15513">MSTHNIESRVVNAPLTKVWSALKSQDFAFWSLVKSVEAPSSSQEVGGTRTVTFNDGTVQVYRLTEFSETNNSFTYEIVDSTPAIDVLSATHRIRAFPVTADNTTFVQWTSDFAAEGALEAVQDAKYKKVEALTDLAKAVEN</sequence>
<dbReference type="Pfam" id="PF10604">
    <property type="entry name" value="Polyketide_cyc2"/>
    <property type="match status" value="1"/>
</dbReference>
<comment type="caution">
    <text evidence="1">The sequence shown here is derived from an EMBL/GenBank/DDBJ whole genome shotgun (WGS) entry which is preliminary data.</text>
</comment>
<proteinExistence type="predicted"/>
<dbReference type="AlphaFoldDB" id="A0A9W7XV88"/>
<dbReference type="OrthoDB" id="10255646at2759"/>
<evidence type="ECO:0000313" key="1">
    <source>
        <dbReference type="EMBL" id="KAJ1721516.1"/>
    </source>
</evidence>
<dbReference type="InterPro" id="IPR023393">
    <property type="entry name" value="START-like_dom_sf"/>
</dbReference>
<dbReference type="SUPFAM" id="SSF55961">
    <property type="entry name" value="Bet v1-like"/>
    <property type="match status" value="1"/>
</dbReference>
<dbReference type="PANTHER" id="PTHR39332">
    <property type="entry name" value="BLL4707 PROTEIN"/>
    <property type="match status" value="1"/>
</dbReference>
<keyword evidence="2" id="KW-1185">Reference proteome</keyword>
<name>A0A9W7XV88_9FUNG</name>
<protein>
    <recommendedName>
        <fullName evidence="3">Bet v1-like protein</fullName>
    </recommendedName>
</protein>
<evidence type="ECO:0008006" key="3">
    <source>
        <dbReference type="Google" id="ProtNLM"/>
    </source>
</evidence>
<gene>
    <name evidence="1" type="ORF">LPJ53_003976</name>
</gene>
<dbReference type="Gene3D" id="3.30.530.20">
    <property type="match status" value="1"/>
</dbReference>
<dbReference type="PANTHER" id="PTHR39332:SF7">
    <property type="entry name" value="SRPBCC FAMILY PROTEIN"/>
    <property type="match status" value="1"/>
</dbReference>
<dbReference type="InterPro" id="IPR019587">
    <property type="entry name" value="Polyketide_cyclase/dehydratase"/>
</dbReference>
<accession>A0A9W7XV88</accession>
<reference evidence="1" key="1">
    <citation type="submission" date="2022-07" db="EMBL/GenBank/DDBJ databases">
        <title>Phylogenomic reconstructions and comparative analyses of Kickxellomycotina fungi.</title>
        <authorList>
            <person name="Reynolds N.K."/>
            <person name="Stajich J.E."/>
            <person name="Barry K."/>
            <person name="Grigoriev I.V."/>
            <person name="Crous P."/>
            <person name="Smith M.E."/>
        </authorList>
    </citation>
    <scope>NUCLEOTIDE SEQUENCE</scope>
    <source>
        <strain evidence="1">NBRC 32514</strain>
    </source>
</reference>
<organism evidence="1 2">
    <name type="scientific">Coemansia erecta</name>
    <dbReference type="NCBI Taxonomy" id="147472"/>
    <lineage>
        <taxon>Eukaryota</taxon>
        <taxon>Fungi</taxon>
        <taxon>Fungi incertae sedis</taxon>
        <taxon>Zoopagomycota</taxon>
        <taxon>Kickxellomycotina</taxon>
        <taxon>Kickxellomycetes</taxon>
        <taxon>Kickxellales</taxon>
        <taxon>Kickxellaceae</taxon>
        <taxon>Coemansia</taxon>
    </lineage>
</organism>
<dbReference type="EMBL" id="JANBOJ010000166">
    <property type="protein sequence ID" value="KAJ1721516.1"/>
    <property type="molecule type" value="Genomic_DNA"/>
</dbReference>
<dbReference type="CDD" id="cd07821">
    <property type="entry name" value="PYR_PYL_RCAR_like"/>
    <property type="match status" value="1"/>
</dbReference>